<dbReference type="Gene3D" id="3.20.20.80">
    <property type="entry name" value="Glycosidases"/>
    <property type="match status" value="1"/>
</dbReference>
<dbReference type="PANTHER" id="PTHR10357">
    <property type="entry name" value="ALPHA-AMYLASE FAMILY MEMBER"/>
    <property type="match status" value="1"/>
</dbReference>
<keyword evidence="6" id="KW-1185">Reference proteome</keyword>
<dbReference type="Pfam" id="PF16657">
    <property type="entry name" value="Malt_amylase_C"/>
    <property type="match status" value="1"/>
</dbReference>
<organism evidence="5 6">
    <name type="scientific">Halogeometricum pallidum JCM 14848</name>
    <dbReference type="NCBI Taxonomy" id="1227487"/>
    <lineage>
        <taxon>Archaea</taxon>
        <taxon>Methanobacteriati</taxon>
        <taxon>Methanobacteriota</taxon>
        <taxon>Stenosarchaea group</taxon>
        <taxon>Halobacteria</taxon>
        <taxon>Halobacteriales</taxon>
        <taxon>Haloferacaceae</taxon>
        <taxon>Halogeometricum</taxon>
    </lineage>
</organism>
<dbReference type="SMART" id="SM00642">
    <property type="entry name" value="Aamy"/>
    <property type="match status" value="1"/>
</dbReference>
<evidence type="ECO:0000256" key="1">
    <source>
        <dbReference type="ARBA" id="ARBA00008061"/>
    </source>
</evidence>
<feature type="domain" description="Glycosyl hydrolase family 13 catalytic" evidence="4">
    <location>
        <begin position="22"/>
        <end position="429"/>
    </location>
</feature>
<dbReference type="Gene3D" id="2.60.40.1180">
    <property type="entry name" value="Golgi alpha-mannosidase II"/>
    <property type="match status" value="1"/>
</dbReference>
<dbReference type="SUPFAM" id="SSF51445">
    <property type="entry name" value="(Trans)glycosidases"/>
    <property type="match status" value="1"/>
</dbReference>
<comment type="caution">
    <text evidence="5">The sequence shown here is derived from an EMBL/GenBank/DDBJ whole genome shotgun (WGS) entry which is preliminary data.</text>
</comment>
<dbReference type="PANTHER" id="PTHR10357:SF184">
    <property type="entry name" value="OLIGO-1,6-GLUCOSIDASE 1"/>
    <property type="match status" value="1"/>
</dbReference>
<dbReference type="FunFam" id="3.90.400.10:FF:000002">
    <property type="entry name" value="Sucrose isomerase"/>
    <property type="match status" value="1"/>
</dbReference>
<evidence type="ECO:0000256" key="2">
    <source>
        <dbReference type="ARBA" id="ARBA00022801"/>
    </source>
</evidence>
<accession>M0CWM4</accession>
<keyword evidence="2" id="KW-0378">Hydrolase</keyword>
<protein>
    <submittedName>
        <fullName evidence="5">Alpha amylase</fullName>
    </submittedName>
</protein>
<dbReference type="EMBL" id="AOIV01000041">
    <property type="protein sequence ID" value="ELZ27018.1"/>
    <property type="molecule type" value="Genomic_DNA"/>
</dbReference>
<evidence type="ECO:0000256" key="3">
    <source>
        <dbReference type="ARBA" id="ARBA00023295"/>
    </source>
</evidence>
<dbReference type="InterPro" id="IPR013780">
    <property type="entry name" value="Glyco_hydro_b"/>
</dbReference>
<evidence type="ECO:0000313" key="5">
    <source>
        <dbReference type="EMBL" id="ELZ27018.1"/>
    </source>
</evidence>
<dbReference type="Pfam" id="PF00128">
    <property type="entry name" value="Alpha-amylase"/>
    <property type="match status" value="1"/>
</dbReference>
<evidence type="ECO:0000259" key="4">
    <source>
        <dbReference type="SMART" id="SM00642"/>
    </source>
</evidence>
<dbReference type="GO" id="GO:0009313">
    <property type="term" value="P:oligosaccharide catabolic process"/>
    <property type="evidence" value="ECO:0007669"/>
    <property type="project" value="TreeGrafter"/>
</dbReference>
<dbReference type="eggNOG" id="arCOG02948">
    <property type="taxonomic scope" value="Archaea"/>
</dbReference>
<dbReference type="RefSeq" id="WP_008388822.1">
    <property type="nucleotide sequence ID" value="NZ_AOIV01000041.1"/>
</dbReference>
<evidence type="ECO:0000313" key="6">
    <source>
        <dbReference type="Proteomes" id="UP000011513"/>
    </source>
</evidence>
<dbReference type="Proteomes" id="UP000011513">
    <property type="component" value="Unassembled WGS sequence"/>
</dbReference>
<dbReference type="FunFam" id="3.20.20.80:FF:000064">
    <property type="entry name" value="Oligo-1,6-glucosidase"/>
    <property type="match status" value="1"/>
</dbReference>
<dbReference type="GO" id="GO:0004556">
    <property type="term" value="F:alpha-amylase activity"/>
    <property type="evidence" value="ECO:0007669"/>
    <property type="project" value="TreeGrafter"/>
</dbReference>
<proteinExistence type="inferred from homology"/>
<name>M0CWM4_HALPD</name>
<dbReference type="CDD" id="cd11333">
    <property type="entry name" value="AmyAc_SI_OligoGlu_DGase"/>
    <property type="match status" value="1"/>
</dbReference>
<sequence length="566" mass="64798">MEETTNPDSSRTAWWKEAVVYEIYPRSFNDSDGDGIGDIPGIVEKVDYLDALGVDVVWLCPVYESPDYDNGYDIADYRAIHGAFGTMADWEELLAELHDRDIRLIMDLVVNHTSTQHEWFRKSRRRAEGYEDYYIWRDGTPENPPNNWESIFGGSAWSYDDARGQWYLHLFHEEQPDLNWRTPAVREDVAEMMRWWLEKGIDGFRMDAVNLISKAEGLPDGDPENGLVGEEHVFNGPNLRTYLRELYDGVLSEYDAMTVAEMPNTDPDRAADYLGEDGAGLNMIFQFEHMDVDAGPGGVWDLDGWGEFHLPEFKRVVSRWQTELRGRGWNSTYLGNHDQARIVSRYGDDEEYHRESATLLATFLLTMGGTPYLYQGDEIGMTNVELNSIEEIDDVETVGAVEDMLESGEIDSFEEARGLVNYTSRDHARTPMQWSDDEHAGFTDGEPWYPVNENYSDVNVAAQRADEDSVWHYYRRLVDLRHEERVFVYGEYDLLLPDDESFYAYTRTLDEEAVLVVLNWSGRESVFDCAAVDTADATVLVGNSADPPADPQGARFGPYEAVVYRL</sequence>
<comment type="similarity">
    <text evidence="1">Belongs to the glycosyl hydrolase 13 family.</text>
</comment>
<dbReference type="InterPro" id="IPR017853">
    <property type="entry name" value="GH"/>
</dbReference>
<dbReference type="InterPro" id="IPR045857">
    <property type="entry name" value="O16G_dom_2"/>
</dbReference>
<gene>
    <name evidence="5" type="ORF">C474_16749</name>
</gene>
<reference evidence="5 6" key="1">
    <citation type="journal article" date="2014" name="PLoS Genet.">
        <title>Phylogenetically driven sequencing of extremely halophilic archaea reveals strategies for static and dynamic osmo-response.</title>
        <authorList>
            <person name="Becker E.A."/>
            <person name="Seitzer P.M."/>
            <person name="Tritt A."/>
            <person name="Larsen D."/>
            <person name="Krusor M."/>
            <person name="Yao A.I."/>
            <person name="Wu D."/>
            <person name="Madern D."/>
            <person name="Eisen J.A."/>
            <person name="Darling A.E."/>
            <person name="Facciotti M.T."/>
        </authorList>
    </citation>
    <scope>NUCLEOTIDE SEQUENCE [LARGE SCALE GENOMIC DNA]</scope>
    <source>
        <strain evidence="5 6">JCM 14848</strain>
    </source>
</reference>
<dbReference type="InterPro" id="IPR032091">
    <property type="entry name" value="Malt_amylase-like_C"/>
</dbReference>
<dbReference type="InParanoid" id="M0CWM4"/>
<dbReference type="PATRIC" id="fig|1227487.5.peg.3328"/>
<dbReference type="OrthoDB" id="18347at2157"/>
<keyword evidence="3" id="KW-0326">Glycosidase</keyword>
<dbReference type="SUPFAM" id="SSF51011">
    <property type="entry name" value="Glycosyl hydrolase domain"/>
    <property type="match status" value="1"/>
</dbReference>
<dbReference type="Gene3D" id="3.90.400.10">
    <property type="entry name" value="Oligo-1,6-glucosidase, Domain 2"/>
    <property type="match status" value="1"/>
</dbReference>
<dbReference type="NCBIfam" id="NF008183">
    <property type="entry name" value="PRK10933.1"/>
    <property type="match status" value="1"/>
</dbReference>
<dbReference type="AlphaFoldDB" id="M0CWM4"/>
<dbReference type="InterPro" id="IPR006047">
    <property type="entry name" value="GH13_cat_dom"/>
</dbReference>
<dbReference type="FunFam" id="2.60.40.1180:FF:000007">
    <property type="entry name" value="Sucrose isomerase"/>
    <property type="match status" value="1"/>
</dbReference>